<dbReference type="WBParaSite" id="PTRK_0000149400.1">
    <property type="protein sequence ID" value="PTRK_0000149400.1"/>
    <property type="gene ID" value="PTRK_0000149400"/>
</dbReference>
<proteinExistence type="predicted"/>
<organism evidence="5 6">
    <name type="scientific">Parastrongyloides trichosuri</name>
    <name type="common">Possum-specific nematode worm</name>
    <dbReference type="NCBI Taxonomy" id="131310"/>
    <lineage>
        <taxon>Eukaryota</taxon>
        <taxon>Metazoa</taxon>
        <taxon>Ecdysozoa</taxon>
        <taxon>Nematoda</taxon>
        <taxon>Chromadorea</taxon>
        <taxon>Rhabditida</taxon>
        <taxon>Tylenchina</taxon>
        <taxon>Panagrolaimomorpha</taxon>
        <taxon>Strongyloidoidea</taxon>
        <taxon>Strongyloididae</taxon>
        <taxon>Parastrongyloides</taxon>
    </lineage>
</organism>
<dbReference type="STRING" id="131310.A0A0N4Z3J8"/>
<dbReference type="Pfam" id="PF00595">
    <property type="entry name" value="PDZ"/>
    <property type="match status" value="1"/>
</dbReference>
<dbReference type="GO" id="GO:0043113">
    <property type="term" value="P:receptor clustering"/>
    <property type="evidence" value="ECO:0007669"/>
    <property type="project" value="TreeGrafter"/>
</dbReference>
<evidence type="ECO:0000313" key="5">
    <source>
        <dbReference type="Proteomes" id="UP000038045"/>
    </source>
</evidence>
<dbReference type="Gene3D" id="2.30.42.10">
    <property type="match status" value="1"/>
</dbReference>
<comment type="subcellular location">
    <subcellularLocation>
        <location evidence="1">Membrane</location>
    </subcellularLocation>
</comment>
<dbReference type="GO" id="GO:0045197">
    <property type="term" value="P:establishment or maintenance of epithelial cell apical/basal polarity"/>
    <property type="evidence" value="ECO:0007669"/>
    <property type="project" value="TreeGrafter"/>
</dbReference>
<dbReference type="InterPro" id="IPR036034">
    <property type="entry name" value="PDZ_sf"/>
</dbReference>
<dbReference type="SUPFAM" id="SSF50156">
    <property type="entry name" value="PDZ domain-like"/>
    <property type="match status" value="1"/>
</dbReference>
<protein>
    <submittedName>
        <fullName evidence="6">PDZ domain-containing protein</fullName>
    </submittedName>
</protein>
<feature type="transmembrane region" description="Helical" evidence="3">
    <location>
        <begin position="291"/>
        <end position="312"/>
    </location>
</feature>
<dbReference type="AlphaFoldDB" id="A0A0N4Z3J8"/>
<dbReference type="Proteomes" id="UP000038045">
    <property type="component" value="Unplaced"/>
</dbReference>
<dbReference type="SMART" id="SM00228">
    <property type="entry name" value="PDZ"/>
    <property type="match status" value="1"/>
</dbReference>
<dbReference type="GO" id="GO:0019901">
    <property type="term" value="F:protein kinase binding"/>
    <property type="evidence" value="ECO:0007669"/>
    <property type="project" value="TreeGrafter"/>
</dbReference>
<keyword evidence="2 3" id="KW-0472">Membrane</keyword>
<evidence type="ECO:0000313" key="6">
    <source>
        <dbReference type="WBParaSite" id="PTRK_0000149400.1"/>
    </source>
</evidence>
<accession>A0A0N4Z3J8</accession>
<sequence length="315" mass="35105">MVVTDDNTLQFPEYNFSLKKDIITINRDGNDGLGFTILGGIDYPYFPGHSGIFIASIRPNTVVKRDNRLKAGDLIHSVNGESLRNIKHSNAVKILRNLKPGPVVFEVTFNAEKCIIVQLKETVYPGKGVLKNTTSISTKILCKNSASSSYINNNMTTVIGNQNTEHLFHYQPTYENDEGEDTGISDTETDSTSLKYNYTPYSRHRFISSSSSIYGKNYSKSSAMPHEIMNLDDDDMLERASTVSYAPSVAGNFQEEDCITNTETPKRRIRFFSINDLEAETDGDIIPYSEYVAAVVGVGAVVVIGVLAYKYLYKH</sequence>
<keyword evidence="5" id="KW-1185">Reference proteome</keyword>
<dbReference type="GO" id="GO:0016323">
    <property type="term" value="C:basolateral plasma membrane"/>
    <property type="evidence" value="ECO:0007669"/>
    <property type="project" value="TreeGrafter"/>
</dbReference>
<dbReference type="CDD" id="cd00136">
    <property type="entry name" value="PDZ_canonical"/>
    <property type="match status" value="1"/>
</dbReference>
<evidence type="ECO:0000256" key="3">
    <source>
        <dbReference type="SAM" id="Phobius"/>
    </source>
</evidence>
<feature type="domain" description="PDZ" evidence="4">
    <location>
        <begin position="22"/>
        <end position="97"/>
    </location>
</feature>
<keyword evidence="3" id="KW-1133">Transmembrane helix</keyword>
<dbReference type="GO" id="GO:0030054">
    <property type="term" value="C:cell junction"/>
    <property type="evidence" value="ECO:0007669"/>
    <property type="project" value="TreeGrafter"/>
</dbReference>
<dbReference type="PANTHER" id="PTHR23119">
    <property type="entry name" value="DISCS LARGE"/>
    <property type="match status" value="1"/>
</dbReference>
<dbReference type="GO" id="GO:0098609">
    <property type="term" value="P:cell-cell adhesion"/>
    <property type="evidence" value="ECO:0007669"/>
    <property type="project" value="TreeGrafter"/>
</dbReference>
<evidence type="ECO:0000256" key="1">
    <source>
        <dbReference type="ARBA" id="ARBA00004370"/>
    </source>
</evidence>
<name>A0A0N4Z3J8_PARTI</name>
<evidence type="ECO:0000259" key="4">
    <source>
        <dbReference type="PROSITE" id="PS50106"/>
    </source>
</evidence>
<dbReference type="InterPro" id="IPR050614">
    <property type="entry name" value="Synaptic_Scaffolding_LAP-MAGUK"/>
</dbReference>
<keyword evidence="3" id="KW-0812">Transmembrane</keyword>
<dbReference type="GO" id="GO:0097120">
    <property type="term" value="P:receptor localization to synapse"/>
    <property type="evidence" value="ECO:0007669"/>
    <property type="project" value="TreeGrafter"/>
</dbReference>
<reference evidence="6" key="1">
    <citation type="submission" date="2017-02" db="UniProtKB">
        <authorList>
            <consortium name="WormBaseParasite"/>
        </authorList>
    </citation>
    <scope>IDENTIFICATION</scope>
</reference>
<dbReference type="PANTHER" id="PTHR23119:SF51">
    <property type="entry name" value="DISKS LARGE 1 TUMOR SUPPRESSOR PROTEIN"/>
    <property type="match status" value="1"/>
</dbReference>
<dbReference type="PROSITE" id="PS50106">
    <property type="entry name" value="PDZ"/>
    <property type="match status" value="1"/>
</dbReference>
<dbReference type="InterPro" id="IPR001478">
    <property type="entry name" value="PDZ"/>
</dbReference>
<evidence type="ECO:0000256" key="2">
    <source>
        <dbReference type="ARBA" id="ARBA00023136"/>
    </source>
</evidence>